<reference evidence="3 4" key="1">
    <citation type="submission" date="2019-03" db="EMBL/GenBank/DDBJ databases">
        <title>Genomic Encyclopedia of Type Strains, Phase IV (KMG-IV): sequencing the most valuable type-strain genomes for metagenomic binning, comparative biology and taxonomic classification.</title>
        <authorList>
            <person name="Goeker M."/>
        </authorList>
    </citation>
    <scope>NUCLEOTIDE SEQUENCE [LARGE SCALE GENOMIC DNA]</scope>
    <source>
        <strain evidence="3 4">DSM 45765</strain>
    </source>
</reference>
<gene>
    <name evidence="3" type="ORF">EV191_105149</name>
</gene>
<proteinExistence type="inferred from homology"/>
<dbReference type="AlphaFoldDB" id="A0A4V2SU33"/>
<dbReference type="OrthoDB" id="182039at2"/>
<dbReference type="SUPFAM" id="SSF75304">
    <property type="entry name" value="Amidase signature (AS) enzymes"/>
    <property type="match status" value="1"/>
</dbReference>
<protein>
    <submittedName>
        <fullName evidence="3">Aspartyl-tRNA(Asn)/glutamyl-tRNA(Gln) amidotransferase subunit A</fullName>
    </submittedName>
</protein>
<organism evidence="3 4">
    <name type="scientific">Tamaricihabitans halophyticus</name>
    <dbReference type="NCBI Taxonomy" id="1262583"/>
    <lineage>
        <taxon>Bacteria</taxon>
        <taxon>Bacillati</taxon>
        <taxon>Actinomycetota</taxon>
        <taxon>Actinomycetes</taxon>
        <taxon>Pseudonocardiales</taxon>
        <taxon>Pseudonocardiaceae</taxon>
        <taxon>Tamaricihabitans</taxon>
    </lineage>
</organism>
<dbReference type="Pfam" id="PF01425">
    <property type="entry name" value="Amidase"/>
    <property type="match status" value="1"/>
</dbReference>
<dbReference type="PANTHER" id="PTHR11895:SF7">
    <property type="entry name" value="GLUTAMYL-TRNA(GLN) AMIDOTRANSFERASE SUBUNIT A, MITOCHONDRIAL"/>
    <property type="match status" value="1"/>
</dbReference>
<dbReference type="InterPro" id="IPR000120">
    <property type="entry name" value="Amidase"/>
</dbReference>
<dbReference type="GO" id="GO:0016740">
    <property type="term" value="F:transferase activity"/>
    <property type="evidence" value="ECO:0007669"/>
    <property type="project" value="UniProtKB-KW"/>
</dbReference>
<dbReference type="RefSeq" id="WP_132877533.1">
    <property type="nucleotide sequence ID" value="NZ_SLXQ01000005.1"/>
</dbReference>
<comment type="caution">
    <text evidence="3">The sequence shown here is derived from an EMBL/GenBank/DDBJ whole genome shotgun (WGS) entry which is preliminary data.</text>
</comment>
<feature type="domain" description="Amidase" evidence="2">
    <location>
        <begin position="32"/>
        <end position="395"/>
    </location>
</feature>
<name>A0A4V2SU33_9PSEU</name>
<accession>A0A4V2SU33</accession>
<sequence length="421" mass="44976">MTDELAVIRARNPELRALLSTFDVAVDGPTATLKDNIDVAGVPSTAGSASFATGPAETDATVTRLLREAGYLILGKNNMAEFAMGVTNQNRTFGDCRNPWDTTRIPGGSSGGSAVAVASGMSLVSLGTDTGGSGRIPASVNGITGLRPTVGRLSNRGVLPVSPSFDTVSPLARDIRTVAEVFTALDRYDPADPTSHDERRVPVWSTEHARQLRIGVAVGFFVDEVDEGVLTTVRAAIEVFEDLGCRITEVRLPDVAQAQDRMLEIMYPEAAEVHAGRLQAEPETIDPDVLRRLRIGLATAPERTAAARLWRSEFRAGVDAVFDEVDVVLTPTIPVDVPRRDAVDLAASIKDIARFTYAWSCYGGPALSVPCGFHPVSGMPVGLQLSARPWQEQLLFQAARGYEDATGWAQQGPPASTPQDP</sequence>
<dbReference type="PANTHER" id="PTHR11895">
    <property type="entry name" value="TRANSAMIDASE"/>
    <property type="match status" value="1"/>
</dbReference>
<comment type="similarity">
    <text evidence="1">Belongs to the amidase family.</text>
</comment>
<evidence type="ECO:0000313" key="4">
    <source>
        <dbReference type="Proteomes" id="UP000294911"/>
    </source>
</evidence>
<dbReference type="InterPro" id="IPR036928">
    <property type="entry name" value="AS_sf"/>
</dbReference>
<dbReference type="InterPro" id="IPR023631">
    <property type="entry name" value="Amidase_dom"/>
</dbReference>
<dbReference type="Proteomes" id="UP000294911">
    <property type="component" value="Unassembled WGS sequence"/>
</dbReference>
<keyword evidence="3" id="KW-0808">Transferase</keyword>
<dbReference type="Gene3D" id="3.90.1300.10">
    <property type="entry name" value="Amidase signature (AS) domain"/>
    <property type="match status" value="1"/>
</dbReference>
<dbReference type="EMBL" id="SLXQ01000005">
    <property type="protein sequence ID" value="TCP53086.1"/>
    <property type="molecule type" value="Genomic_DNA"/>
</dbReference>
<evidence type="ECO:0000313" key="3">
    <source>
        <dbReference type="EMBL" id="TCP53086.1"/>
    </source>
</evidence>
<evidence type="ECO:0000256" key="1">
    <source>
        <dbReference type="ARBA" id="ARBA00009199"/>
    </source>
</evidence>
<keyword evidence="4" id="KW-1185">Reference proteome</keyword>
<evidence type="ECO:0000259" key="2">
    <source>
        <dbReference type="Pfam" id="PF01425"/>
    </source>
</evidence>